<keyword evidence="2" id="KW-0812">Transmembrane</keyword>
<evidence type="ECO:0000313" key="3">
    <source>
        <dbReference type="EMBL" id="USQ13925.1"/>
    </source>
</evidence>
<keyword evidence="2" id="KW-0472">Membrane</keyword>
<evidence type="ECO:0000256" key="2">
    <source>
        <dbReference type="SAM" id="Phobius"/>
    </source>
</evidence>
<keyword evidence="4" id="KW-1185">Reference proteome</keyword>
<gene>
    <name evidence="3" type="ORF">J2N86_00820</name>
</gene>
<sequence>MGRLKNFAIGAVELPGTILFGITKLVFGASEKYKDGNIKKDKEGKPIEFPGLLGLVLKGIGALGRGISSFIENHKAAISTAFWASLAVGGAVGLTLYLWPAALTFIADYAIYGYSIAGIVGADPLLQMGFAASLAFAATSVASYVGASVVNFISAIKKACNPQPEVPEESTQEEQQTLANGSPRLMTRLTANPTAPKQMSTVEPAHTPSLYQNAKVEAEDPGLDTGNTLQVV</sequence>
<feature type="transmembrane region" description="Helical" evidence="2">
    <location>
        <begin position="130"/>
        <end position="153"/>
    </location>
</feature>
<proteinExistence type="predicted"/>
<accession>A0ABY4Y9J6</accession>
<name>A0ABY4Y9J6_9GAMM</name>
<feature type="transmembrane region" description="Helical" evidence="2">
    <location>
        <begin position="47"/>
        <end position="64"/>
    </location>
</feature>
<evidence type="ECO:0000313" key="4">
    <source>
        <dbReference type="Proteomes" id="UP001057474"/>
    </source>
</evidence>
<feature type="transmembrane region" description="Helical" evidence="2">
    <location>
        <begin position="7"/>
        <end position="27"/>
    </location>
</feature>
<feature type="transmembrane region" description="Helical" evidence="2">
    <location>
        <begin position="76"/>
        <end position="99"/>
    </location>
</feature>
<organism evidence="3 4">
    <name type="scientific">Legionella lytica</name>
    <dbReference type="NCBI Taxonomy" id="96232"/>
    <lineage>
        <taxon>Bacteria</taxon>
        <taxon>Pseudomonadati</taxon>
        <taxon>Pseudomonadota</taxon>
        <taxon>Gammaproteobacteria</taxon>
        <taxon>Legionellales</taxon>
        <taxon>Legionellaceae</taxon>
        <taxon>Legionella</taxon>
    </lineage>
</organism>
<keyword evidence="2" id="KW-1133">Transmembrane helix</keyword>
<evidence type="ECO:0000256" key="1">
    <source>
        <dbReference type="SAM" id="MobiDB-lite"/>
    </source>
</evidence>
<dbReference type="Proteomes" id="UP001057474">
    <property type="component" value="Chromosome"/>
</dbReference>
<feature type="region of interest" description="Disordered" evidence="1">
    <location>
        <begin position="164"/>
        <end position="188"/>
    </location>
</feature>
<reference evidence="3" key="1">
    <citation type="submission" date="2021-03" db="EMBL/GenBank/DDBJ databases">
        <title>Legionella lytica PCM 2298.</title>
        <authorList>
            <person name="Koper P."/>
        </authorList>
    </citation>
    <scope>NUCLEOTIDE SEQUENCE</scope>
    <source>
        <strain evidence="3">PCM 2298</strain>
    </source>
</reference>
<dbReference type="RefSeq" id="WP_252580313.1">
    <property type="nucleotide sequence ID" value="NZ_CP071527.1"/>
</dbReference>
<evidence type="ECO:0008006" key="5">
    <source>
        <dbReference type="Google" id="ProtNLM"/>
    </source>
</evidence>
<dbReference type="EMBL" id="CP071527">
    <property type="protein sequence ID" value="USQ13925.1"/>
    <property type="molecule type" value="Genomic_DNA"/>
</dbReference>
<protein>
    <recommendedName>
        <fullName evidence="5">Transmembrane protein</fullName>
    </recommendedName>
</protein>